<dbReference type="PROSITE" id="PS51093">
    <property type="entry name" value="PTS_EIIA_TYPE_1"/>
    <property type="match status" value="1"/>
</dbReference>
<dbReference type="GO" id="GO:0016301">
    <property type="term" value="F:kinase activity"/>
    <property type="evidence" value="ECO:0007669"/>
    <property type="project" value="UniProtKB-KW"/>
</dbReference>
<keyword evidence="2" id="KW-0813">Transport</keyword>
<feature type="domain" description="PTS EIIA type-1" evidence="7">
    <location>
        <begin position="31"/>
        <end position="135"/>
    </location>
</feature>
<protein>
    <submittedName>
        <fullName evidence="8">PTS glucose transporter subunit IIA</fullName>
    </submittedName>
</protein>
<dbReference type="GO" id="GO:0005737">
    <property type="term" value="C:cytoplasm"/>
    <property type="evidence" value="ECO:0007669"/>
    <property type="project" value="UniProtKB-SubCell"/>
</dbReference>
<evidence type="ECO:0000256" key="3">
    <source>
        <dbReference type="ARBA" id="ARBA00022597"/>
    </source>
</evidence>
<dbReference type="AlphaFoldDB" id="A0A9D2K0P1"/>
<reference evidence="8" key="1">
    <citation type="journal article" date="2021" name="PeerJ">
        <title>Extensive microbial diversity within the chicken gut microbiome revealed by metagenomics and culture.</title>
        <authorList>
            <person name="Gilroy R."/>
            <person name="Ravi A."/>
            <person name="Getino M."/>
            <person name="Pursley I."/>
            <person name="Horton D.L."/>
            <person name="Alikhan N.F."/>
            <person name="Baker D."/>
            <person name="Gharbi K."/>
            <person name="Hall N."/>
            <person name="Watson M."/>
            <person name="Adriaenssens E.M."/>
            <person name="Foster-Nyarko E."/>
            <person name="Jarju S."/>
            <person name="Secka A."/>
            <person name="Antonio M."/>
            <person name="Oren A."/>
            <person name="Chaudhuri R.R."/>
            <person name="La Ragione R."/>
            <person name="Hildebrand F."/>
            <person name="Pallen M.J."/>
        </authorList>
    </citation>
    <scope>NUCLEOTIDE SEQUENCE</scope>
    <source>
        <strain evidence="8">CHK196-3914</strain>
    </source>
</reference>
<evidence type="ECO:0000313" key="8">
    <source>
        <dbReference type="EMBL" id="HIZ73627.1"/>
    </source>
</evidence>
<reference evidence="8" key="2">
    <citation type="submission" date="2021-04" db="EMBL/GenBank/DDBJ databases">
        <authorList>
            <person name="Gilroy R."/>
        </authorList>
    </citation>
    <scope>NUCLEOTIDE SEQUENCE</scope>
    <source>
        <strain evidence="8">CHK196-3914</strain>
    </source>
</reference>
<evidence type="ECO:0000256" key="5">
    <source>
        <dbReference type="ARBA" id="ARBA00022683"/>
    </source>
</evidence>
<dbReference type="InterPro" id="IPR050890">
    <property type="entry name" value="PTS_EIIA_component"/>
</dbReference>
<keyword evidence="6" id="KW-0418">Kinase</keyword>
<dbReference type="GO" id="GO:0009401">
    <property type="term" value="P:phosphoenolpyruvate-dependent sugar phosphotransferase system"/>
    <property type="evidence" value="ECO:0007669"/>
    <property type="project" value="UniProtKB-KW"/>
</dbReference>
<dbReference type="InterPro" id="IPR001127">
    <property type="entry name" value="PTS_EIIA_1_perm"/>
</dbReference>
<evidence type="ECO:0000256" key="6">
    <source>
        <dbReference type="ARBA" id="ARBA00022777"/>
    </source>
</evidence>
<organism evidence="8 9">
    <name type="scientific">Candidatus Mediterraneibacter stercoravium</name>
    <dbReference type="NCBI Taxonomy" id="2838685"/>
    <lineage>
        <taxon>Bacteria</taxon>
        <taxon>Bacillati</taxon>
        <taxon>Bacillota</taxon>
        <taxon>Clostridia</taxon>
        <taxon>Lachnospirales</taxon>
        <taxon>Lachnospiraceae</taxon>
        <taxon>Mediterraneibacter</taxon>
    </lineage>
</organism>
<evidence type="ECO:0000259" key="7">
    <source>
        <dbReference type="PROSITE" id="PS51093"/>
    </source>
</evidence>
<comment type="caution">
    <text evidence="8">The sequence shown here is derived from an EMBL/GenBank/DDBJ whole genome shotgun (WGS) entry which is preliminary data.</text>
</comment>
<evidence type="ECO:0000256" key="2">
    <source>
        <dbReference type="ARBA" id="ARBA00022448"/>
    </source>
</evidence>
<name>A0A9D2K0P1_9FIRM</name>
<dbReference type="NCBIfam" id="TIGR00830">
    <property type="entry name" value="PTBA"/>
    <property type="match status" value="1"/>
</dbReference>
<evidence type="ECO:0000256" key="4">
    <source>
        <dbReference type="ARBA" id="ARBA00022679"/>
    </source>
</evidence>
<accession>A0A9D2K0P1</accession>
<dbReference type="EMBL" id="DXAY01000001">
    <property type="protein sequence ID" value="HIZ73627.1"/>
    <property type="molecule type" value="Genomic_DNA"/>
</dbReference>
<dbReference type="PANTHER" id="PTHR45008">
    <property type="entry name" value="PTS SYSTEM GLUCOSE-SPECIFIC EIIA COMPONENT"/>
    <property type="match status" value="1"/>
</dbReference>
<gene>
    <name evidence="8" type="ORF">H9723_00070</name>
</gene>
<keyword evidence="4" id="KW-0808">Transferase</keyword>
<dbReference type="PROSITE" id="PS00371">
    <property type="entry name" value="PTS_EIIA_TYPE_1_HIS"/>
    <property type="match status" value="1"/>
</dbReference>
<comment type="subcellular location">
    <subcellularLocation>
        <location evidence="1">Cytoplasm</location>
    </subcellularLocation>
</comment>
<dbReference type="InterPro" id="IPR011055">
    <property type="entry name" value="Dup_hybrid_motif"/>
</dbReference>
<dbReference type="SUPFAM" id="SSF51261">
    <property type="entry name" value="Duplicated hybrid motif"/>
    <property type="match status" value="1"/>
</dbReference>
<dbReference type="Gene3D" id="2.70.70.10">
    <property type="entry name" value="Glucose Permease (Domain IIA)"/>
    <property type="match status" value="1"/>
</dbReference>
<evidence type="ECO:0000313" key="9">
    <source>
        <dbReference type="Proteomes" id="UP000824116"/>
    </source>
</evidence>
<sequence>MLFFKKNKAQDDPVLCAPVTGKMIKLEDVPDPVFSSGTMGKGVGFQPSDGTVCAPCDGKIVMLAETLHAFGMETADGAEILVHIGLDTVDLNGEGFTKLASEGKKVRRGAPVISVDLDLMKEKGIVMTTPLVVTNSDGFDLQIHGCTDVTAGQTEVITCIKK</sequence>
<dbReference type="Proteomes" id="UP000824116">
    <property type="component" value="Unassembled WGS sequence"/>
</dbReference>
<proteinExistence type="predicted"/>
<dbReference type="FunFam" id="2.70.70.10:FF:000001">
    <property type="entry name" value="PTS system glucose-specific IIA component"/>
    <property type="match status" value="1"/>
</dbReference>
<keyword evidence="3 8" id="KW-0762">Sugar transport</keyword>
<keyword evidence="5" id="KW-0598">Phosphotransferase system</keyword>
<dbReference type="PANTHER" id="PTHR45008:SF1">
    <property type="entry name" value="PTS SYSTEM GLUCOSE-SPECIFIC EIIA COMPONENT"/>
    <property type="match status" value="1"/>
</dbReference>
<evidence type="ECO:0000256" key="1">
    <source>
        <dbReference type="ARBA" id="ARBA00004496"/>
    </source>
</evidence>
<dbReference type="Pfam" id="PF00358">
    <property type="entry name" value="PTS_EIIA_1"/>
    <property type="match status" value="1"/>
</dbReference>